<dbReference type="CDD" id="cd03677">
    <property type="entry name" value="MM_CoA_mutase_beta"/>
    <property type="match status" value="1"/>
</dbReference>
<feature type="domain" description="Methylmalonyl-CoA mutase alpha/beta chain catalytic" evidence="2">
    <location>
        <begin position="118"/>
        <end position="433"/>
    </location>
</feature>
<evidence type="ECO:0000313" key="3">
    <source>
        <dbReference type="EMBL" id="CCH34918.1"/>
    </source>
</evidence>
<dbReference type="InterPro" id="IPR006099">
    <property type="entry name" value="MeMalonylCoA_mutase_a/b_cat"/>
</dbReference>
<organism evidence="3 4">
    <name type="scientific">Saccharothrix espanaensis (strain ATCC 51144 / DSM 44229 / JCM 9112 / NBRC 15066 / NRRL 15764)</name>
    <dbReference type="NCBI Taxonomy" id="1179773"/>
    <lineage>
        <taxon>Bacteria</taxon>
        <taxon>Bacillati</taxon>
        <taxon>Actinomycetota</taxon>
        <taxon>Actinomycetes</taxon>
        <taxon>Pseudonocardiales</taxon>
        <taxon>Pseudonocardiaceae</taxon>
        <taxon>Saccharothrix</taxon>
    </lineage>
</organism>
<dbReference type="STRING" id="1179773.BN6_76970"/>
<reference evidence="3 4" key="1">
    <citation type="journal article" date="2012" name="BMC Genomics">
        <title>Complete genome sequence of Saccharothrix espanaensis DSM 44229T and comparison to the other completely sequenced Pseudonocardiaceae.</title>
        <authorList>
            <person name="Strobel T."/>
            <person name="Al-Dilaimi A."/>
            <person name="Blom J."/>
            <person name="Gessner A."/>
            <person name="Kalinowski J."/>
            <person name="Luzhetska M."/>
            <person name="Puhler A."/>
            <person name="Szczepanowski R."/>
            <person name="Bechthold A."/>
            <person name="Ruckert C."/>
        </authorList>
    </citation>
    <scope>NUCLEOTIDE SEQUENCE [LARGE SCALE GENOMIC DNA]</scope>
    <source>
        <strain evidence="4">ATCC 51144 / DSM 44229 / JCM 9112 / NBRC 15066 / NRRL 15764</strain>
    </source>
</reference>
<dbReference type="RefSeq" id="WP_015105027.1">
    <property type="nucleotide sequence ID" value="NC_019673.1"/>
</dbReference>
<dbReference type="EMBL" id="HE804045">
    <property type="protein sequence ID" value="CCH34918.1"/>
    <property type="molecule type" value="Genomic_DNA"/>
</dbReference>
<gene>
    <name evidence="3" type="primary">mutA</name>
    <name evidence="3" type="ordered locus">BN6_76970</name>
</gene>
<dbReference type="AlphaFoldDB" id="K0KEE3"/>
<dbReference type="Proteomes" id="UP000006281">
    <property type="component" value="Chromosome"/>
</dbReference>
<keyword evidence="4" id="KW-1185">Reference proteome</keyword>
<dbReference type="BioCyc" id="SESP1179773:BN6_RS37215-MONOMER"/>
<dbReference type="PANTHER" id="PTHR48101:SF4">
    <property type="entry name" value="METHYLMALONYL-COA MUTASE, MITOCHONDRIAL"/>
    <property type="match status" value="1"/>
</dbReference>
<dbReference type="EC" id="5.4.99.2" evidence="3"/>
<dbReference type="SUPFAM" id="SSF51703">
    <property type="entry name" value="Cobalamin (vitamin B12)-dependent enzymes"/>
    <property type="match status" value="1"/>
</dbReference>
<dbReference type="GO" id="GO:0004494">
    <property type="term" value="F:methylmalonyl-CoA mutase activity"/>
    <property type="evidence" value="ECO:0007669"/>
    <property type="project" value="UniProtKB-EC"/>
</dbReference>
<dbReference type="PATRIC" id="fig|1179773.3.peg.7774"/>
<dbReference type="Gene3D" id="3.40.50.280">
    <property type="entry name" value="Cobalamin-binding domain"/>
    <property type="match status" value="1"/>
</dbReference>
<accession>K0KEE3</accession>
<dbReference type="PANTHER" id="PTHR48101">
    <property type="entry name" value="METHYLMALONYL-COA MUTASE, MITOCHONDRIAL-RELATED"/>
    <property type="match status" value="1"/>
</dbReference>
<comment type="subunit">
    <text evidence="1">Heterodimer of an alpha and a beta chain.</text>
</comment>
<dbReference type="InterPro" id="IPR024067">
    <property type="entry name" value="Me-malonyl-CoA_mutase_sm_su_N"/>
</dbReference>
<dbReference type="InterPro" id="IPR016176">
    <property type="entry name" value="Cbl-dep_enz_cat"/>
</dbReference>
<dbReference type="Gene3D" id="3.20.20.240">
    <property type="entry name" value="Methylmalonyl-CoA mutase"/>
    <property type="match status" value="1"/>
</dbReference>
<evidence type="ECO:0000313" key="4">
    <source>
        <dbReference type="Proteomes" id="UP000006281"/>
    </source>
</evidence>
<dbReference type="KEGG" id="sesp:BN6_76970"/>
<name>K0KEE3_SACES</name>
<sequence>MEPTGELALAAEFPTPDREQWRELVQGVLRKSGADFESLVTTTYDGIRVQPLYTAEDAAPATGFPGLPPYTRGGRPQGAVAGWDVRQQHAVADREAVMADLENGVGSLWLKNLPADRLDDVLADVYLDLAPVVVDAGADFRESGLAMLRVWDQRPVLAGEVRGNVGADPLGVRARTGAAADFAALHDLVRKARDFPDLRVVVVDGLPFHEAGGSDAQELGASLAAGVAYLRELTEAGLSAPEAVRLLEFRYAATADQFLTIAKFRAARRLWARVTEVVRAPSPQLQHAVTSPAMMTRRDPWVNMLRTTIACFGAGLGGADAVTVLPFDHAIGLPDDFARRIARNTQSLLLEESRLAGVIDPAGGSWYVERLTDDLARAGWAWFREIEAAGGLPTAFPLVEERIAATWEARSANLADRSDAITGVSEFPNLTEPAVHRDAAPPEPSGGLPRVRYAQAFEALRDAADAAPERPVVFLATLGPVSAHTARATFAANLFQAGGIATPSAGATKTVEDVVAKFRDSGARIACLCGSETSYAELAGPVADALRAAGAERILLAGKKSYATIDEYVFTGCPALRVLEHTFEFLGVQR</sequence>
<dbReference type="HOGENOM" id="CLU_009523_6_0_11"/>
<protein>
    <submittedName>
        <fullName evidence="3">Methylmalonyl-CoA mutase small subunit</fullName>
        <ecNumber evidence="3">5.4.99.2</ecNumber>
    </submittedName>
</protein>
<dbReference type="Pfam" id="PF01642">
    <property type="entry name" value="MM_CoA_mutase"/>
    <property type="match status" value="1"/>
</dbReference>
<evidence type="ECO:0000259" key="2">
    <source>
        <dbReference type="Pfam" id="PF01642"/>
    </source>
</evidence>
<dbReference type="GO" id="GO:0031419">
    <property type="term" value="F:cobalamin binding"/>
    <property type="evidence" value="ECO:0007669"/>
    <property type="project" value="UniProtKB-KW"/>
</dbReference>
<dbReference type="Gene3D" id="1.10.196.20">
    <property type="match status" value="1"/>
</dbReference>
<proteinExistence type="predicted"/>
<evidence type="ECO:0000256" key="1">
    <source>
        <dbReference type="ARBA" id="ARBA00011870"/>
    </source>
</evidence>
<keyword evidence="3" id="KW-0413">Isomerase</keyword>
<dbReference type="eggNOG" id="COG1884">
    <property type="taxonomic scope" value="Bacteria"/>
</dbReference>